<keyword evidence="3" id="KW-0813">Transport</keyword>
<proteinExistence type="inferred from homology"/>
<evidence type="ECO:0000256" key="9">
    <source>
        <dbReference type="ARBA" id="ARBA00023136"/>
    </source>
</evidence>
<dbReference type="Proteomes" id="UP000515823">
    <property type="component" value="Chromosome"/>
</dbReference>
<dbReference type="PANTHER" id="PTHR46494:SF1">
    <property type="entry name" value="CORA FAMILY METAL ION TRANSPORTER (EUROFUNG)"/>
    <property type="match status" value="1"/>
</dbReference>
<evidence type="ECO:0000256" key="7">
    <source>
        <dbReference type="ARBA" id="ARBA00022989"/>
    </source>
</evidence>
<name>A0A7G9G6I2_9FIRM</name>
<keyword evidence="5 13" id="KW-0812">Transmembrane</keyword>
<dbReference type="GO" id="GO:0005886">
    <property type="term" value="C:plasma membrane"/>
    <property type="evidence" value="ECO:0007669"/>
    <property type="project" value="UniProtKB-SubCell"/>
</dbReference>
<keyword evidence="6" id="KW-0460">Magnesium</keyword>
<accession>A0A7G9G6I2</accession>
<comment type="subcellular location">
    <subcellularLocation>
        <location evidence="1">Cell membrane</location>
        <topology evidence="1">Multi-pass membrane protein</topology>
    </subcellularLocation>
</comment>
<dbReference type="KEGG" id="qdo:H9Q78_04580"/>
<dbReference type="InterPro" id="IPR002523">
    <property type="entry name" value="MgTranspt_CorA/ZnTranspt_ZntB"/>
</dbReference>
<evidence type="ECO:0000256" key="5">
    <source>
        <dbReference type="ARBA" id="ARBA00022692"/>
    </source>
</evidence>
<feature type="coiled-coil region" evidence="12">
    <location>
        <begin position="132"/>
        <end position="159"/>
    </location>
</feature>
<keyword evidence="15" id="KW-1185">Reference proteome</keyword>
<evidence type="ECO:0000256" key="12">
    <source>
        <dbReference type="SAM" id="Coils"/>
    </source>
</evidence>
<evidence type="ECO:0000256" key="1">
    <source>
        <dbReference type="ARBA" id="ARBA00004651"/>
    </source>
</evidence>
<dbReference type="SUPFAM" id="SSF144083">
    <property type="entry name" value="Magnesium transport protein CorA, transmembrane region"/>
    <property type="match status" value="1"/>
</dbReference>
<evidence type="ECO:0000256" key="11">
    <source>
        <dbReference type="ARBA" id="ARBA00045497"/>
    </source>
</evidence>
<dbReference type="GO" id="GO:0015095">
    <property type="term" value="F:magnesium ion transmembrane transporter activity"/>
    <property type="evidence" value="ECO:0007669"/>
    <property type="project" value="TreeGrafter"/>
</dbReference>
<feature type="transmembrane region" description="Helical" evidence="13">
    <location>
        <begin position="279"/>
        <end position="299"/>
    </location>
</feature>
<dbReference type="GO" id="GO:0000287">
    <property type="term" value="F:magnesium ion binding"/>
    <property type="evidence" value="ECO:0007669"/>
    <property type="project" value="TreeGrafter"/>
</dbReference>
<dbReference type="Pfam" id="PF01544">
    <property type="entry name" value="CorA"/>
    <property type="match status" value="1"/>
</dbReference>
<dbReference type="RefSeq" id="WP_249303842.1">
    <property type="nucleotide sequence ID" value="NZ_CP060634.1"/>
</dbReference>
<dbReference type="InterPro" id="IPR045863">
    <property type="entry name" value="CorA_TM1_TM2"/>
</dbReference>
<dbReference type="GO" id="GO:0050897">
    <property type="term" value="F:cobalt ion binding"/>
    <property type="evidence" value="ECO:0007669"/>
    <property type="project" value="TreeGrafter"/>
</dbReference>
<keyword evidence="9 13" id="KW-0472">Membrane</keyword>
<dbReference type="InterPro" id="IPR045861">
    <property type="entry name" value="CorA_cytoplasmic_dom"/>
</dbReference>
<evidence type="ECO:0000256" key="3">
    <source>
        <dbReference type="ARBA" id="ARBA00022448"/>
    </source>
</evidence>
<evidence type="ECO:0000313" key="15">
    <source>
        <dbReference type="Proteomes" id="UP000515823"/>
    </source>
</evidence>
<keyword evidence="7 13" id="KW-1133">Transmembrane helix</keyword>
<dbReference type="GO" id="GO:0015087">
    <property type="term" value="F:cobalt ion transmembrane transporter activity"/>
    <property type="evidence" value="ECO:0007669"/>
    <property type="project" value="TreeGrafter"/>
</dbReference>
<dbReference type="FunFam" id="1.20.58.340:FF:000004">
    <property type="entry name" value="Magnesium transport protein CorA"/>
    <property type="match status" value="1"/>
</dbReference>
<evidence type="ECO:0000256" key="4">
    <source>
        <dbReference type="ARBA" id="ARBA00022475"/>
    </source>
</evidence>
<feature type="transmembrane region" description="Helical" evidence="13">
    <location>
        <begin position="245"/>
        <end position="267"/>
    </location>
</feature>
<reference evidence="14 15" key="1">
    <citation type="submission" date="2020-08" db="EMBL/GenBank/DDBJ databases">
        <authorList>
            <person name="Liu C."/>
            <person name="Sun Q."/>
        </authorList>
    </citation>
    <scope>NUCLEOTIDE SEQUENCE [LARGE SCALE GENOMIC DNA]</scope>
    <source>
        <strain evidence="14 15">NSJ-38</strain>
    </source>
</reference>
<organism evidence="14 15">
    <name type="scientific">Qiania dongpingensis</name>
    <dbReference type="NCBI Taxonomy" id="2763669"/>
    <lineage>
        <taxon>Bacteria</taxon>
        <taxon>Bacillati</taxon>
        <taxon>Bacillota</taxon>
        <taxon>Clostridia</taxon>
        <taxon>Lachnospirales</taxon>
        <taxon>Lachnospiraceae</taxon>
        <taxon>Qiania</taxon>
    </lineage>
</organism>
<evidence type="ECO:0000256" key="8">
    <source>
        <dbReference type="ARBA" id="ARBA00023065"/>
    </source>
</evidence>
<dbReference type="SUPFAM" id="SSF143865">
    <property type="entry name" value="CorA soluble domain-like"/>
    <property type="match status" value="1"/>
</dbReference>
<sequence length="305" mass="35526">MICYEIKEKLQAVSEEEAAGWEGNLAAVVPFGDIEKCSILEGAESQVLMRLKDARFCKAEVYPDMIVGALSVPRKEYSQAYDRAAFCIRDKRIVFLDDTGFISGILEQMSEGRSWRHVSMGHFFYSFLERLIEEDVAFLDELENQIDDMEEKALDARLSRSSHQPMEIMKKAFALHRYYAQLAEIGSKMQENQNGFFHEDAGRMFQIFNDRCGRLAEEAQMLREYALEVREIYQTQIEVRQNRSMAVLTVVTTIFMPLSLIAGWYGMNFVYMPETQWRYSYPIICVICLIIVSISFWILKKKKFF</sequence>
<gene>
    <name evidence="14" type="ORF">H9Q78_04580</name>
</gene>
<dbReference type="AlphaFoldDB" id="A0A7G9G6I2"/>
<dbReference type="CDD" id="cd12826">
    <property type="entry name" value="EcCorA_ZntB-like_u1"/>
    <property type="match status" value="1"/>
</dbReference>
<protein>
    <submittedName>
        <fullName evidence="14">Cobalt transporter</fullName>
    </submittedName>
</protein>
<evidence type="ECO:0000256" key="6">
    <source>
        <dbReference type="ARBA" id="ARBA00022842"/>
    </source>
</evidence>
<dbReference type="PANTHER" id="PTHR46494">
    <property type="entry name" value="CORA FAMILY METAL ION TRANSPORTER (EUROFUNG)"/>
    <property type="match status" value="1"/>
</dbReference>
<evidence type="ECO:0000256" key="13">
    <source>
        <dbReference type="SAM" id="Phobius"/>
    </source>
</evidence>
<dbReference type="EMBL" id="CP060634">
    <property type="protein sequence ID" value="QNM06414.1"/>
    <property type="molecule type" value="Genomic_DNA"/>
</dbReference>
<evidence type="ECO:0000256" key="10">
    <source>
        <dbReference type="ARBA" id="ARBA00034269"/>
    </source>
</evidence>
<keyword evidence="4" id="KW-1003">Cell membrane</keyword>
<dbReference type="Gene3D" id="1.20.58.340">
    <property type="entry name" value="Magnesium transport protein CorA, transmembrane region"/>
    <property type="match status" value="2"/>
</dbReference>
<evidence type="ECO:0000256" key="2">
    <source>
        <dbReference type="ARBA" id="ARBA00009765"/>
    </source>
</evidence>
<keyword evidence="8" id="KW-0406">Ion transport</keyword>
<comment type="catalytic activity">
    <reaction evidence="10">
        <text>Mg(2+)(in) = Mg(2+)(out)</text>
        <dbReference type="Rhea" id="RHEA:29827"/>
        <dbReference type="ChEBI" id="CHEBI:18420"/>
    </reaction>
</comment>
<comment type="function">
    <text evidence="11">Mediates influx of magnesium ions. Alternates between open and closed states. Activated by low cytoplasmic Mg(2+) levels. Inactive when cytoplasmic Mg(2+) levels are high.</text>
</comment>
<comment type="similarity">
    <text evidence="2">Belongs to the CorA metal ion transporter (MIT) (TC 1.A.35) family.</text>
</comment>
<evidence type="ECO:0000313" key="14">
    <source>
        <dbReference type="EMBL" id="QNM06414.1"/>
    </source>
</evidence>
<keyword evidence="12" id="KW-0175">Coiled coil</keyword>